<dbReference type="OrthoDB" id="4118410at2759"/>
<dbReference type="GeneID" id="25329180"/>
<evidence type="ECO:0000313" key="1">
    <source>
        <dbReference type="EMBL" id="KIW54952.1"/>
    </source>
</evidence>
<keyword evidence="2" id="KW-1185">Reference proteome</keyword>
<evidence type="ECO:0000313" key="2">
    <source>
        <dbReference type="Proteomes" id="UP000054342"/>
    </source>
</evidence>
<protein>
    <submittedName>
        <fullName evidence="1">Uncharacterized protein</fullName>
    </submittedName>
</protein>
<proteinExistence type="predicted"/>
<accession>A0A0D2CXS2</accession>
<name>A0A0D2CXS2_9EURO</name>
<dbReference type="HOGENOM" id="CLU_1461340_0_0_1"/>
<sequence length="185" mass="21140">MDWFQQLRLGRIDAQARPVDMSDVTPLQFEACRFNAGRLLVPKRYLAPFAVTRTDLALIEAGVISDNGYLRMNDYERGFWDAESLHITHKLANNISLALVCRQHRMALLDVVVRIAQLTEKRIKERQLTISPRPTTGEEVRNWMLGSMVWEICEGVFPEVVAARYAFSVRDMALCIAQWGLAMKG</sequence>
<dbReference type="AlphaFoldDB" id="A0A0D2CXS2"/>
<reference evidence="1 2" key="1">
    <citation type="submission" date="2015-01" db="EMBL/GenBank/DDBJ databases">
        <title>The Genome Sequence of Exophiala xenobiotica CBS118157.</title>
        <authorList>
            <consortium name="The Broad Institute Genomics Platform"/>
            <person name="Cuomo C."/>
            <person name="de Hoog S."/>
            <person name="Gorbushina A."/>
            <person name="Stielow B."/>
            <person name="Teixiera M."/>
            <person name="Abouelleil A."/>
            <person name="Chapman S.B."/>
            <person name="Priest M."/>
            <person name="Young S.K."/>
            <person name="Wortman J."/>
            <person name="Nusbaum C."/>
            <person name="Birren B."/>
        </authorList>
    </citation>
    <scope>NUCLEOTIDE SEQUENCE [LARGE SCALE GENOMIC DNA]</scope>
    <source>
        <strain evidence="1 2">CBS 118157</strain>
    </source>
</reference>
<dbReference type="RefSeq" id="XP_013315536.1">
    <property type="nucleotide sequence ID" value="XM_013460082.1"/>
</dbReference>
<dbReference type="Proteomes" id="UP000054342">
    <property type="component" value="Unassembled WGS sequence"/>
</dbReference>
<gene>
    <name evidence="1" type="ORF">PV05_07272</name>
</gene>
<dbReference type="EMBL" id="KN847320">
    <property type="protein sequence ID" value="KIW54952.1"/>
    <property type="molecule type" value="Genomic_DNA"/>
</dbReference>
<organism evidence="1 2">
    <name type="scientific">Exophiala xenobiotica</name>
    <dbReference type="NCBI Taxonomy" id="348802"/>
    <lineage>
        <taxon>Eukaryota</taxon>
        <taxon>Fungi</taxon>
        <taxon>Dikarya</taxon>
        <taxon>Ascomycota</taxon>
        <taxon>Pezizomycotina</taxon>
        <taxon>Eurotiomycetes</taxon>
        <taxon>Chaetothyriomycetidae</taxon>
        <taxon>Chaetothyriales</taxon>
        <taxon>Herpotrichiellaceae</taxon>
        <taxon>Exophiala</taxon>
    </lineage>
</organism>